<dbReference type="SUPFAM" id="SSF55729">
    <property type="entry name" value="Acyl-CoA N-acyltransferases (Nat)"/>
    <property type="match status" value="1"/>
</dbReference>
<dbReference type="Gene3D" id="3.40.630.30">
    <property type="match status" value="1"/>
</dbReference>
<proteinExistence type="predicted"/>
<dbReference type="InterPro" id="IPR016181">
    <property type="entry name" value="Acyl_CoA_acyltransferase"/>
</dbReference>
<name>A0ABP8V5R2_9GAMM</name>
<gene>
    <name evidence="2" type="ORF">GCM10023116_35190</name>
</gene>
<keyword evidence="3" id="KW-1185">Reference proteome</keyword>
<dbReference type="Pfam" id="PF13673">
    <property type="entry name" value="Acetyltransf_10"/>
    <property type="match status" value="1"/>
</dbReference>
<dbReference type="CDD" id="cd04301">
    <property type="entry name" value="NAT_SF"/>
    <property type="match status" value="1"/>
</dbReference>
<dbReference type="InterPro" id="IPR000182">
    <property type="entry name" value="GNAT_dom"/>
</dbReference>
<evidence type="ECO:0000313" key="3">
    <source>
        <dbReference type="Proteomes" id="UP001500604"/>
    </source>
</evidence>
<evidence type="ECO:0000313" key="2">
    <source>
        <dbReference type="EMBL" id="GAA4651236.1"/>
    </source>
</evidence>
<evidence type="ECO:0000259" key="1">
    <source>
        <dbReference type="Pfam" id="PF13673"/>
    </source>
</evidence>
<dbReference type="Proteomes" id="UP001500604">
    <property type="component" value="Unassembled WGS sequence"/>
</dbReference>
<dbReference type="RefSeq" id="WP_345197589.1">
    <property type="nucleotide sequence ID" value="NZ_BAABFL010000444.1"/>
</dbReference>
<reference evidence="3" key="1">
    <citation type="journal article" date="2019" name="Int. J. Syst. Evol. Microbiol.">
        <title>The Global Catalogue of Microorganisms (GCM) 10K type strain sequencing project: providing services to taxonomists for standard genome sequencing and annotation.</title>
        <authorList>
            <consortium name="The Broad Institute Genomics Platform"/>
            <consortium name="The Broad Institute Genome Sequencing Center for Infectious Disease"/>
            <person name="Wu L."/>
            <person name="Ma J."/>
        </authorList>
    </citation>
    <scope>NUCLEOTIDE SEQUENCE [LARGE SCALE GENOMIC DNA]</scope>
    <source>
        <strain evidence="3">JCM 17805</strain>
    </source>
</reference>
<comment type="caution">
    <text evidence="2">The sequence shown here is derived from an EMBL/GenBank/DDBJ whole genome shotgun (WGS) entry which is preliminary data.</text>
</comment>
<accession>A0ABP8V5R2</accession>
<feature type="domain" description="N-acetyltransferase" evidence="1">
    <location>
        <begin position="139"/>
        <end position="210"/>
    </location>
</feature>
<organism evidence="2 3">
    <name type="scientific">Kistimonas scapharcae</name>
    <dbReference type="NCBI Taxonomy" id="1036133"/>
    <lineage>
        <taxon>Bacteria</taxon>
        <taxon>Pseudomonadati</taxon>
        <taxon>Pseudomonadota</taxon>
        <taxon>Gammaproteobacteria</taxon>
        <taxon>Oceanospirillales</taxon>
        <taxon>Endozoicomonadaceae</taxon>
        <taxon>Kistimonas</taxon>
    </lineage>
</organism>
<protein>
    <submittedName>
        <fullName evidence="2">GNAT family N-acetyltransferase</fullName>
    </submittedName>
</protein>
<sequence length="214" mass="24123">MSDFNTAEADASDDTRTLYLDGSFSRQIRSLLYHTYRDDPVYQSLFESGRTGYDQRIRACTRELASGYFSENFPVVGVVRNDRLIATAFVAKSSGDTAFADRFFWRCKMILTVGYGGTEKYLAFLKSINGLLPEGSHYYLPLIGVHPDFQHQGHGRHLLDAVHNLCGLDQQSQGVGLNTSNPEMLPFFESMGYQQMGQFTVSDGATETVMFRYK</sequence>
<dbReference type="EMBL" id="BAABFL010000444">
    <property type="protein sequence ID" value="GAA4651236.1"/>
    <property type="molecule type" value="Genomic_DNA"/>
</dbReference>